<feature type="signal peptide" evidence="1">
    <location>
        <begin position="1"/>
        <end position="22"/>
    </location>
</feature>
<comment type="caution">
    <text evidence="2">The sequence shown here is derived from an EMBL/GenBank/DDBJ whole genome shotgun (WGS) entry which is preliminary data.</text>
</comment>
<gene>
    <name evidence="2" type="ORF">D1Z90_16260</name>
</gene>
<evidence type="ECO:0000256" key="1">
    <source>
        <dbReference type="SAM" id="SignalP"/>
    </source>
</evidence>
<feature type="chain" id="PRO_5019390362" evidence="1">
    <location>
        <begin position="23"/>
        <end position="226"/>
    </location>
</feature>
<dbReference type="AlphaFoldDB" id="A0A418YBC9"/>
<keyword evidence="1" id="KW-0732">Signal</keyword>
<evidence type="ECO:0000313" key="2">
    <source>
        <dbReference type="EMBL" id="RJG40307.1"/>
    </source>
</evidence>
<evidence type="ECO:0000313" key="3">
    <source>
        <dbReference type="Proteomes" id="UP000283255"/>
    </source>
</evidence>
<reference evidence="2 3" key="1">
    <citation type="submission" date="2018-09" db="EMBL/GenBank/DDBJ databases">
        <authorList>
            <person name="Wang F."/>
        </authorList>
    </citation>
    <scope>NUCLEOTIDE SEQUENCE [LARGE SCALE GENOMIC DNA]</scope>
    <source>
        <strain evidence="2 3">PLHSC7-2</strain>
    </source>
</reference>
<dbReference type="InterPro" id="IPR010319">
    <property type="entry name" value="Transglutaminase-like_Cys_pept"/>
</dbReference>
<name>A0A418YBC9_9GAMM</name>
<accession>A0A418YBC9</accession>
<protein>
    <submittedName>
        <fullName evidence="2">Sulfate adenylyltransferase</fullName>
    </submittedName>
</protein>
<dbReference type="GO" id="GO:0016779">
    <property type="term" value="F:nucleotidyltransferase activity"/>
    <property type="evidence" value="ECO:0007669"/>
    <property type="project" value="UniProtKB-KW"/>
</dbReference>
<dbReference type="EMBL" id="QZCH01000025">
    <property type="protein sequence ID" value="RJG40307.1"/>
    <property type="molecule type" value="Genomic_DNA"/>
</dbReference>
<dbReference type="RefSeq" id="WP_119911856.1">
    <property type="nucleotide sequence ID" value="NZ_QZCH01000025.1"/>
</dbReference>
<keyword evidence="3" id="KW-1185">Reference proteome</keyword>
<dbReference type="OrthoDB" id="5401788at2"/>
<keyword evidence="2" id="KW-0808">Transferase</keyword>
<proteinExistence type="predicted"/>
<organism evidence="2 3">
    <name type="scientific">Motilimonas pumila</name>
    <dbReference type="NCBI Taxonomy" id="2303987"/>
    <lineage>
        <taxon>Bacteria</taxon>
        <taxon>Pseudomonadati</taxon>
        <taxon>Pseudomonadota</taxon>
        <taxon>Gammaproteobacteria</taxon>
        <taxon>Alteromonadales</taxon>
        <taxon>Alteromonadales genera incertae sedis</taxon>
        <taxon>Motilimonas</taxon>
    </lineage>
</organism>
<dbReference type="Pfam" id="PF06035">
    <property type="entry name" value="Peptidase_C93"/>
    <property type="match status" value="1"/>
</dbReference>
<keyword evidence="2" id="KW-0548">Nucleotidyltransferase</keyword>
<dbReference type="PANTHER" id="PTHR39327">
    <property type="match status" value="1"/>
</dbReference>
<dbReference type="Proteomes" id="UP000283255">
    <property type="component" value="Unassembled WGS sequence"/>
</dbReference>
<dbReference type="PANTHER" id="PTHR39327:SF1">
    <property type="entry name" value="BLR5470 PROTEIN"/>
    <property type="match status" value="1"/>
</dbReference>
<sequence length="226" mass="25723">MPNSIKMIVSLVLACTSLNTQASELEQYFNTQQVRSDIQSTYGEQAINRIDELIDTLNNSKELSDKAKLAQVNDFFNSLIFTSDQKLWGKEDYWASPVEFVGAKGGDCEDYAIAKYYSLMELGFAEKQLRLVYVKAVEFDQFHMVLAFYPSRRANPLILDNIKTDIIAASRRKDLLPVYSFNAQHLWLMGKAKSGEPVGDAERLAEWKSVRTRFASSELKSPRRAL</sequence>
<reference evidence="2 3" key="2">
    <citation type="submission" date="2019-01" db="EMBL/GenBank/DDBJ databases">
        <title>Motilimonas pumilus sp. nov., isolated from the gut of sea cucumber (Apostichopus japonicus).</title>
        <authorList>
            <person name="Wang F.-Q."/>
            <person name="Ren L.-H."/>
            <person name="Lin Y.-W."/>
            <person name="Sun G.-H."/>
            <person name="Du Z.-J."/>
            <person name="Zhao J.-X."/>
            <person name="Liu X.-J."/>
            <person name="Liu L.-J."/>
        </authorList>
    </citation>
    <scope>NUCLEOTIDE SEQUENCE [LARGE SCALE GENOMIC DNA]</scope>
    <source>
        <strain evidence="2 3">PLHSC7-2</strain>
    </source>
</reference>
<dbReference type="Gene3D" id="3.10.620.30">
    <property type="match status" value="1"/>
</dbReference>